<keyword evidence="3" id="KW-1185">Reference proteome</keyword>
<accession>A0A0S4LHU8</accession>
<name>A0A0S4LHU8_9BACT</name>
<evidence type="ECO:0000313" key="3">
    <source>
        <dbReference type="Proteomes" id="UP000198736"/>
    </source>
</evidence>
<dbReference type="InterPro" id="IPR036465">
    <property type="entry name" value="vWFA_dom_sf"/>
</dbReference>
<gene>
    <name evidence="2" type="ORF">COMA2_30102</name>
</gene>
<dbReference type="Proteomes" id="UP000198736">
    <property type="component" value="Unassembled WGS sequence"/>
</dbReference>
<evidence type="ECO:0000256" key="1">
    <source>
        <dbReference type="SAM" id="SignalP"/>
    </source>
</evidence>
<keyword evidence="1" id="KW-0732">Signal</keyword>
<dbReference type="SUPFAM" id="SSF53300">
    <property type="entry name" value="vWA-like"/>
    <property type="match status" value="1"/>
</dbReference>
<dbReference type="EMBL" id="CZPZ01000023">
    <property type="protein sequence ID" value="CUS37153.1"/>
    <property type="molecule type" value="Genomic_DNA"/>
</dbReference>
<protein>
    <submittedName>
        <fullName evidence="2">Putative Type IV pilus assembly protein PilY1</fullName>
    </submittedName>
</protein>
<proteinExistence type="predicted"/>
<evidence type="ECO:0000313" key="2">
    <source>
        <dbReference type="EMBL" id="CUS37153.1"/>
    </source>
</evidence>
<dbReference type="RefSeq" id="WP_090898821.1">
    <property type="nucleotide sequence ID" value="NZ_CZPZ01000023.1"/>
</dbReference>
<feature type="signal peptide" evidence="1">
    <location>
        <begin position="1"/>
        <end position="28"/>
    </location>
</feature>
<organism evidence="2 3">
    <name type="scientific">Candidatus Nitrospira nitrificans</name>
    <dbReference type="NCBI Taxonomy" id="1742973"/>
    <lineage>
        <taxon>Bacteria</taxon>
        <taxon>Pseudomonadati</taxon>
        <taxon>Nitrospirota</taxon>
        <taxon>Nitrospiria</taxon>
        <taxon>Nitrospirales</taxon>
        <taxon>Nitrospiraceae</taxon>
        <taxon>Nitrospira</taxon>
    </lineage>
</organism>
<reference evidence="3" key="1">
    <citation type="submission" date="2015-10" db="EMBL/GenBank/DDBJ databases">
        <authorList>
            <person name="Luecker S."/>
            <person name="Luecker S."/>
        </authorList>
    </citation>
    <scope>NUCLEOTIDE SEQUENCE [LARGE SCALE GENOMIC DNA]</scope>
</reference>
<feature type="chain" id="PRO_5006623990" evidence="1">
    <location>
        <begin position="29"/>
        <end position="1408"/>
    </location>
</feature>
<sequence length="1408" mass="149942">MNGRTIATSMHVVLVAGSLWWNASSVSAQTLSQYTSEPPFLTEAVAPNILLLMDNSGSMDNSAYHHANEAYNPAKSYYGYFDATRCYSYGSNRFQIGTARAATAPTCSGAYPWDGNFLNYMTMSRMEVAKWVMMGGKCSPRAVNGTCYPGGKLNHETTDRFTAFTADATGVTSYSGTRCFDRGGNSLIVYGGAACGGGSTSHSLVVDIASEPMGVIQQVGDKARFGLMEFKGAGDGGKVLADIGSGMTPMVNAIQNTPASTWTPLGESLYEATRYFAQVPPAYNNSDYSHNVLNKDPYYYTSPWSDVPQYVKCCKSFVMIFTDGQPTQDLNVPSTIMDKAHVANAHAPVGFIGHCPGAAGCTVDHNSLPHSGHGGGMVNHDANGQVDHHDNCSAYYGGIATSNDVCWSNGSHYLDDVAYYAHTTDLRQATIPGLNLNGSDATGKDIPGIQNLVVYTFYAFGNGSRLLQDAAKMGGFEDRNNNLVFDAGDVWDQYNNYTGGLGADGVPDTYFESSNADDMRDRFIAAINSILRRSQSGTSISVLATSGTGEGALYQSFFYPSTAEPTTNADVRWTGFTQGLWVDKFGNIREDTLEDNKLTLADDYIVKTIIDPTTGDVGVQRFVDGDADGKADNPTAPLPTIPLKEVKGIWEAGKQLAKIDHASRRILTWVDVNNDGVVDSGKDTKGQTDGTHTASGEVIPFTTASAALLKEYLRADADSPTTNPFKSTDIIQFIRGCYDTNAGGPCPKSAQLRDRRLTVPGVGLSVWKFGDPVHSTPTIVSQPRESYDFIYGDPGYLNFFKRWKNRRHVAYVGANDGMLHAFNGGFYNRGDDASTSGVVEHGWFSNTPTSDGRGQELGDELWGFIPYQLLPHLRWLAQADYTHVYYVDLKPKVTDVRIFTPEPACSNPVAAGCKHPNGWGTILIGGFRMGGSCGACGAGGAAPMTVSIGGTNRTFYTAYFALDVTDPDEEPKLLWSFSDAGMGLSTSYPAIMRMNPPGSNTCPLTGPCDDVWLAVFGSGATGYEGQIGQTGKFYAVDIKVGPRTGTGGSASNVFTTFPIKSASGGDLNTFVGDLVSVDRDLDFRADAIYGGSVINDNSLPWRGRMYRLTAGGCLIAPCSPSTWGYNLSGERVPTEVLDDFSPYPSGTAIQAGPMVAAPGLAVDDANKLWLFFGTGRFFGNSDKTNSESQRLYGVKDSVLSYSCIEGSIGGCKTTSLVNVSDVAVCVVCETGKNQVTSTALSGVEKVEGKDPTTTLQGLVQTKDGWFTNLTATRERSITSPTVLGGIVFYPTYVPQADLCISAGDGYLYGLFYQTGSAMSTPVLGTSASGSSTMANARVDIGQGTGMLSVMAVHIGAQGWGTGGAGTGGGGCQSGITGMMQSSAGLTNTICTNPGSVTSRFIAWINLRE</sequence>
<dbReference type="OrthoDB" id="7156875at2"/>
<dbReference type="STRING" id="1742973.COMA2_30102"/>